<gene>
    <name evidence="3" type="ORF">C498_11858</name>
</gene>
<dbReference type="PANTHER" id="PTHR34068">
    <property type="entry name" value="UPF0145 PROTEIN YBJQ"/>
    <property type="match status" value="1"/>
</dbReference>
<evidence type="ECO:0000313" key="3">
    <source>
        <dbReference type="EMBL" id="ELY27937.1"/>
    </source>
</evidence>
<dbReference type="RefSeq" id="WP_004043562.1">
    <property type="nucleotide sequence ID" value="NC_013967.1"/>
</dbReference>
<dbReference type="GeneID" id="8926362"/>
<reference evidence="3 4" key="2">
    <citation type="journal article" date="2014" name="PLoS Genet.">
        <title>Phylogenetically driven sequencing of extremely halophilic archaea reveals strategies for static and dynamic osmo-response.</title>
        <authorList>
            <person name="Becker E.A."/>
            <person name="Seitzer P.M."/>
            <person name="Tritt A."/>
            <person name="Larsen D."/>
            <person name="Krusor M."/>
            <person name="Yao A.I."/>
            <person name="Wu D."/>
            <person name="Madern D."/>
            <person name="Eisen J.A."/>
            <person name="Darling A.E."/>
            <person name="Facciotti M.T."/>
        </authorList>
    </citation>
    <scope>NUCLEOTIDE SEQUENCE [LARGE SCALE GENOMIC DNA]</scope>
    <source>
        <strain evidence="4">ATCC 29605 / DSM 3757 / JCM 8879 / NBRC 14742 / NCIMB 2012 / VKM B-1768 / DS2</strain>
    </source>
</reference>
<dbReference type="EMBL" id="AOHU01000091">
    <property type="protein sequence ID" value="ELY27937.1"/>
    <property type="molecule type" value="Genomic_DNA"/>
</dbReference>
<evidence type="ECO:0000256" key="2">
    <source>
        <dbReference type="HAMAP-Rule" id="MF_00338"/>
    </source>
</evidence>
<comment type="similarity">
    <text evidence="1 2">Belongs to the UPF0145 family.</text>
</comment>
<dbReference type="InterPro" id="IPR002765">
    <property type="entry name" value="UPF0145_YbjQ-like"/>
</dbReference>
<dbReference type="AlphaFoldDB" id="A0A384LJC0"/>
<dbReference type="Proteomes" id="UP000011532">
    <property type="component" value="Unassembled WGS sequence"/>
</dbReference>
<dbReference type="Gene3D" id="3.30.110.70">
    <property type="entry name" value="Hypothetical protein apc22750. Chain B"/>
    <property type="match status" value="1"/>
</dbReference>
<proteinExistence type="inferred from homology"/>
<dbReference type="InterPro" id="IPR035439">
    <property type="entry name" value="UPF0145_dom_sf"/>
</dbReference>
<name>A0A384LJC0_HALVD</name>
<dbReference type="HAMAP" id="MF_00338">
    <property type="entry name" value="UPF0145"/>
    <property type="match status" value="1"/>
</dbReference>
<accession>A0A384LJC0</accession>
<reference evidence="4" key="1">
    <citation type="submission" date="2012-11" db="EMBL/GenBank/DDBJ databases">
        <authorList>
            <person name="Becker E.A."/>
            <person name="Seitzer P."/>
            <person name="Tritt A."/>
            <person name="Larsen D."/>
            <person name="Yao A."/>
            <person name="Wu D."/>
            <person name="Darling A."/>
            <person name="Eisen J.A."/>
            <person name="Facciotti M.T."/>
        </authorList>
    </citation>
    <scope>NUCLEOTIDE SEQUENCE [LARGE SCALE GENOMIC DNA]</scope>
    <source>
        <strain evidence="4">ATCC 29605 / DSM 3757 / JCM 8879 / NBRC 14742 / NCIMB 2012 / VKM B-1768 / DS2</strain>
    </source>
</reference>
<dbReference type="Pfam" id="PF01906">
    <property type="entry name" value="YbjQ_1"/>
    <property type="match status" value="1"/>
</dbReference>
<protein>
    <recommendedName>
        <fullName evidence="2">UPF0145 protein C498_11858</fullName>
    </recommendedName>
</protein>
<dbReference type="PANTHER" id="PTHR34068:SF2">
    <property type="entry name" value="UPF0145 PROTEIN SCO3412"/>
    <property type="match status" value="1"/>
</dbReference>
<sequence length="124" mass="12814">MIVTTTETVIGRDIEETLGAVRGNTIRARNVGRDITQGLRNIVGGELKSYTGLMAEARDEATDRMVAEAEAMGADAVVSVRYVTAEVAQGAAEILAYGTAVTLVGGTDPDADAEPASESNADVA</sequence>
<evidence type="ECO:0000256" key="1">
    <source>
        <dbReference type="ARBA" id="ARBA00010751"/>
    </source>
</evidence>
<dbReference type="OrthoDB" id="59443at2157"/>
<dbReference type="SUPFAM" id="SSF117782">
    <property type="entry name" value="YbjQ-like"/>
    <property type="match status" value="1"/>
</dbReference>
<evidence type="ECO:0000313" key="4">
    <source>
        <dbReference type="Proteomes" id="UP000011532"/>
    </source>
</evidence>
<organism evidence="3 4">
    <name type="scientific">Haloferax volcanii (strain ATCC 29605 / DSM 3757 / JCM 8879 / NBRC 14742 / NCIMB 2012 / VKM B-1768 / DS2)</name>
    <name type="common">Halobacterium volcanii</name>
    <dbReference type="NCBI Taxonomy" id="309800"/>
    <lineage>
        <taxon>Archaea</taxon>
        <taxon>Methanobacteriati</taxon>
        <taxon>Methanobacteriota</taxon>
        <taxon>Stenosarchaea group</taxon>
        <taxon>Halobacteria</taxon>
        <taxon>Halobacteriales</taxon>
        <taxon>Haloferacaceae</taxon>
        <taxon>Haloferax</taxon>
    </lineage>
</organism>
<comment type="caution">
    <text evidence="3">The sequence shown here is derived from an EMBL/GenBank/DDBJ whole genome shotgun (WGS) entry which is preliminary data.</text>
</comment>